<keyword evidence="11" id="KW-1185">Reference proteome</keyword>
<organism evidence="10 11">
    <name type="scientific">Aspergillus keveii</name>
    <dbReference type="NCBI Taxonomy" id="714993"/>
    <lineage>
        <taxon>Eukaryota</taxon>
        <taxon>Fungi</taxon>
        <taxon>Dikarya</taxon>
        <taxon>Ascomycota</taxon>
        <taxon>Pezizomycotina</taxon>
        <taxon>Eurotiomycetes</taxon>
        <taxon>Eurotiomycetidae</taxon>
        <taxon>Eurotiales</taxon>
        <taxon>Aspergillaceae</taxon>
        <taxon>Aspergillus</taxon>
        <taxon>Aspergillus subgen. Nidulantes</taxon>
    </lineage>
</organism>
<evidence type="ECO:0000256" key="3">
    <source>
        <dbReference type="ARBA" id="ARBA00022448"/>
    </source>
</evidence>
<dbReference type="Proteomes" id="UP001610563">
    <property type="component" value="Unassembled WGS sequence"/>
</dbReference>
<keyword evidence="3 7" id="KW-0813">Transport</keyword>
<feature type="transmembrane region" description="Helical" evidence="8">
    <location>
        <begin position="51"/>
        <end position="74"/>
    </location>
</feature>
<dbReference type="InterPro" id="IPR020846">
    <property type="entry name" value="MFS_dom"/>
</dbReference>
<evidence type="ECO:0000256" key="1">
    <source>
        <dbReference type="ARBA" id="ARBA00004141"/>
    </source>
</evidence>
<feature type="domain" description="Major facilitator superfamily (MFS) profile" evidence="9">
    <location>
        <begin position="18"/>
        <end position="462"/>
    </location>
</feature>
<evidence type="ECO:0000313" key="11">
    <source>
        <dbReference type="Proteomes" id="UP001610563"/>
    </source>
</evidence>
<evidence type="ECO:0000256" key="6">
    <source>
        <dbReference type="ARBA" id="ARBA00023136"/>
    </source>
</evidence>
<dbReference type="PROSITE" id="PS50850">
    <property type="entry name" value="MFS"/>
    <property type="match status" value="1"/>
</dbReference>
<keyword evidence="4 8" id="KW-0812">Transmembrane</keyword>
<protein>
    <submittedName>
        <fullName evidence="10">Transporter</fullName>
    </submittedName>
</protein>
<sequence>MPLSGRLGPFIPPRYLTSALIVSIGGLLNGLDTGVIGPLTVMPTFFNTIGPISSIHGFIVSTVLLSATFASLFSGTISDKLGRTRLLAVGSLVFALGATLEASARRLPVFIVGRLVVGTGEGLFLSTLVVYICEISPSKYRDPLASLVQVFITVGLVTDYFMCYGTVRPHSDFFWRFSLALQAGVAALLAILARFWLPESPRWLGHQGRHAAADAAWVVLGIGEADRDNGGEETDTLDSGDRMTIWDRALFDHGRGIAQLRRVLDPGSRRQALLAVFLMSMQQLSGIDGVLYYAPLLFHQAGLSTSTSSFLASGVSAIVICLSSIPAFLRTDKAGRRVPTLYGGIVLATIMALIGSLYASGSVQPDTGVARWVVIVSIYLFAITNCITWALGIKVFASEIQPVPTRATATSIAQSANCITNFAVAYITPILLQKSSSGVYFLFCGCILLTVMVCAVYMPETKGRALESIADNFCRHQPGSYSYIRVL</sequence>
<evidence type="ECO:0000313" key="10">
    <source>
        <dbReference type="EMBL" id="KAL2800467.1"/>
    </source>
</evidence>
<dbReference type="InterPro" id="IPR050360">
    <property type="entry name" value="MFS_Sugar_Transporters"/>
</dbReference>
<dbReference type="Gene3D" id="1.20.1250.20">
    <property type="entry name" value="MFS general substrate transporter like domains"/>
    <property type="match status" value="1"/>
</dbReference>
<dbReference type="SUPFAM" id="SSF103473">
    <property type="entry name" value="MFS general substrate transporter"/>
    <property type="match status" value="1"/>
</dbReference>
<feature type="transmembrane region" description="Helical" evidence="8">
    <location>
        <begin position="173"/>
        <end position="197"/>
    </location>
</feature>
<feature type="transmembrane region" description="Helical" evidence="8">
    <location>
        <begin position="372"/>
        <end position="397"/>
    </location>
</feature>
<feature type="transmembrane region" description="Helical" evidence="8">
    <location>
        <begin position="86"/>
        <end position="104"/>
    </location>
</feature>
<evidence type="ECO:0000256" key="7">
    <source>
        <dbReference type="RuleBase" id="RU003346"/>
    </source>
</evidence>
<dbReference type="InterPro" id="IPR005828">
    <property type="entry name" value="MFS_sugar_transport-like"/>
</dbReference>
<dbReference type="Pfam" id="PF00083">
    <property type="entry name" value="Sugar_tr"/>
    <property type="match status" value="1"/>
</dbReference>
<keyword evidence="6 8" id="KW-0472">Membrane</keyword>
<feature type="transmembrane region" description="Helical" evidence="8">
    <location>
        <begin position="272"/>
        <end position="298"/>
    </location>
</feature>
<feature type="transmembrane region" description="Helical" evidence="8">
    <location>
        <begin position="341"/>
        <end position="360"/>
    </location>
</feature>
<name>A0ABR4GN21_9EURO</name>
<feature type="transmembrane region" description="Helical" evidence="8">
    <location>
        <begin position="144"/>
        <end position="167"/>
    </location>
</feature>
<feature type="transmembrane region" description="Helical" evidence="8">
    <location>
        <begin position="438"/>
        <end position="458"/>
    </location>
</feature>
<dbReference type="EMBL" id="JBFTWV010000003">
    <property type="protein sequence ID" value="KAL2800467.1"/>
    <property type="molecule type" value="Genomic_DNA"/>
</dbReference>
<comment type="similarity">
    <text evidence="2 7">Belongs to the major facilitator superfamily. Sugar transporter (TC 2.A.1.1) family.</text>
</comment>
<feature type="transmembrane region" description="Helical" evidence="8">
    <location>
        <begin position="12"/>
        <end position="31"/>
    </location>
</feature>
<dbReference type="InterPro" id="IPR003663">
    <property type="entry name" value="Sugar/inositol_transpt"/>
</dbReference>
<evidence type="ECO:0000259" key="9">
    <source>
        <dbReference type="PROSITE" id="PS50850"/>
    </source>
</evidence>
<reference evidence="10 11" key="1">
    <citation type="submission" date="2024-07" db="EMBL/GenBank/DDBJ databases">
        <title>Section-level genome sequencing and comparative genomics of Aspergillus sections Usti and Cavernicolus.</title>
        <authorList>
            <consortium name="Lawrence Berkeley National Laboratory"/>
            <person name="Nybo J.L."/>
            <person name="Vesth T.C."/>
            <person name="Theobald S."/>
            <person name="Frisvad J.C."/>
            <person name="Larsen T.O."/>
            <person name="Kjaerboelling I."/>
            <person name="Rothschild-Mancinelli K."/>
            <person name="Lyhne E.K."/>
            <person name="Kogle M.E."/>
            <person name="Barry K."/>
            <person name="Clum A."/>
            <person name="Na H."/>
            <person name="Ledsgaard L."/>
            <person name="Lin J."/>
            <person name="Lipzen A."/>
            <person name="Kuo A."/>
            <person name="Riley R."/>
            <person name="Mondo S."/>
            <person name="Labutti K."/>
            <person name="Haridas S."/>
            <person name="Pangalinan J."/>
            <person name="Salamov A.A."/>
            <person name="Simmons B.A."/>
            <person name="Magnuson J.K."/>
            <person name="Chen J."/>
            <person name="Drula E."/>
            <person name="Henrissat B."/>
            <person name="Wiebenga A."/>
            <person name="Lubbers R.J."/>
            <person name="Gomes A.C."/>
            <person name="Makela M.R."/>
            <person name="Stajich J."/>
            <person name="Grigoriev I.V."/>
            <person name="Mortensen U.H."/>
            <person name="De Vries R.P."/>
            <person name="Baker S.E."/>
            <person name="Andersen M.R."/>
        </authorList>
    </citation>
    <scope>NUCLEOTIDE SEQUENCE [LARGE SCALE GENOMIC DNA]</scope>
    <source>
        <strain evidence="10 11">CBS 209.92</strain>
    </source>
</reference>
<evidence type="ECO:0000256" key="2">
    <source>
        <dbReference type="ARBA" id="ARBA00010992"/>
    </source>
</evidence>
<gene>
    <name evidence="10" type="ORF">BJX66DRAFT_350141</name>
</gene>
<evidence type="ECO:0000256" key="8">
    <source>
        <dbReference type="SAM" id="Phobius"/>
    </source>
</evidence>
<keyword evidence="5 8" id="KW-1133">Transmembrane helix</keyword>
<dbReference type="PANTHER" id="PTHR48022:SF2">
    <property type="entry name" value="PLASTIDIC GLUCOSE TRANSPORTER 4"/>
    <property type="match status" value="1"/>
</dbReference>
<dbReference type="InterPro" id="IPR036259">
    <property type="entry name" value="MFS_trans_sf"/>
</dbReference>
<comment type="subcellular location">
    <subcellularLocation>
        <location evidence="1">Membrane</location>
        <topology evidence="1">Multi-pass membrane protein</topology>
    </subcellularLocation>
</comment>
<accession>A0ABR4GN21</accession>
<evidence type="ECO:0000256" key="5">
    <source>
        <dbReference type="ARBA" id="ARBA00022989"/>
    </source>
</evidence>
<comment type="caution">
    <text evidence="10">The sequence shown here is derived from an EMBL/GenBank/DDBJ whole genome shotgun (WGS) entry which is preliminary data.</text>
</comment>
<dbReference type="PANTHER" id="PTHR48022">
    <property type="entry name" value="PLASTIDIC GLUCOSE TRANSPORTER 4"/>
    <property type="match status" value="1"/>
</dbReference>
<feature type="transmembrane region" description="Helical" evidence="8">
    <location>
        <begin position="409"/>
        <end position="432"/>
    </location>
</feature>
<feature type="transmembrane region" description="Helical" evidence="8">
    <location>
        <begin position="310"/>
        <end position="329"/>
    </location>
</feature>
<dbReference type="PRINTS" id="PR00171">
    <property type="entry name" value="SUGRTRNSPORT"/>
</dbReference>
<proteinExistence type="inferred from homology"/>
<feature type="transmembrane region" description="Helical" evidence="8">
    <location>
        <begin position="110"/>
        <end position="132"/>
    </location>
</feature>
<evidence type="ECO:0000256" key="4">
    <source>
        <dbReference type="ARBA" id="ARBA00022692"/>
    </source>
</evidence>
<dbReference type="NCBIfam" id="TIGR00879">
    <property type="entry name" value="SP"/>
    <property type="match status" value="1"/>
</dbReference>